<comment type="subunit">
    <text evidence="8">Heterotetramer composed of ParC and ParE.</text>
</comment>
<dbReference type="InterPro" id="IPR050220">
    <property type="entry name" value="Type_II_DNA_Topoisomerases"/>
</dbReference>
<dbReference type="FunFam" id="3.30.1360.40:FF:000002">
    <property type="entry name" value="DNA gyrase subunit A"/>
    <property type="match status" value="1"/>
</dbReference>
<dbReference type="InterPro" id="IPR002205">
    <property type="entry name" value="Topo_IIA_dom_A"/>
</dbReference>
<dbReference type="Pfam" id="PF00521">
    <property type="entry name" value="DNA_topoisoIV"/>
    <property type="match status" value="1"/>
</dbReference>
<keyword evidence="9" id="KW-0963">Cytoplasm</keyword>
<dbReference type="STRING" id="1802126.A3B25_01870"/>
<protein>
    <recommendedName>
        <fullName evidence="9">DNA gyrase subunit A</fullName>
        <ecNumber evidence="9">5.6.2.2</ecNumber>
    </recommendedName>
</protein>
<dbReference type="SUPFAM" id="SSF101904">
    <property type="entry name" value="GyrA/ParC C-terminal domain-like"/>
    <property type="match status" value="1"/>
</dbReference>
<keyword evidence="11" id="KW-0175">Coiled coil</keyword>
<dbReference type="GO" id="GO:0005737">
    <property type="term" value="C:cytoplasm"/>
    <property type="evidence" value="ECO:0007669"/>
    <property type="project" value="UniProtKB-SubCell"/>
</dbReference>
<keyword evidence="4 9" id="KW-0067">ATP-binding</keyword>
<evidence type="ECO:0000256" key="1">
    <source>
        <dbReference type="ARBA" id="ARBA00000185"/>
    </source>
</evidence>
<keyword evidence="7 9" id="KW-0413">Isomerase</keyword>
<dbReference type="PANTHER" id="PTHR43493">
    <property type="entry name" value="DNA GYRASE/TOPOISOMERASE SUBUNIT A"/>
    <property type="match status" value="1"/>
</dbReference>
<evidence type="ECO:0000256" key="5">
    <source>
        <dbReference type="ARBA" id="ARBA00023029"/>
    </source>
</evidence>
<feature type="short sequence motif" description="GyrA-box" evidence="9">
    <location>
        <begin position="524"/>
        <end position="530"/>
    </location>
</feature>
<dbReference type="Pfam" id="PF03989">
    <property type="entry name" value="DNA_gyraseA_C"/>
    <property type="match status" value="6"/>
</dbReference>
<dbReference type="SMART" id="SM00434">
    <property type="entry name" value="TOP4c"/>
    <property type="match status" value="1"/>
</dbReference>
<dbReference type="Gene3D" id="1.10.268.10">
    <property type="entry name" value="Topoisomerase, domain 3"/>
    <property type="match status" value="1"/>
</dbReference>
<feature type="domain" description="Topo IIA-type catalytic" evidence="12">
    <location>
        <begin position="30"/>
        <end position="497"/>
    </location>
</feature>
<dbReference type="PANTHER" id="PTHR43493:SF5">
    <property type="entry name" value="DNA GYRASE SUBUNIT A, CHLOROPLASTIC_MITOCHONDRIAL"/>
    <property type="match status" value="1"/>
</dbReference>
<evidence type="ECO:0000256" key="4">
    <source>
        <dbReference type="ARBA" id="ARBA00022840"/>
    </source>
</evidence>
<dbReference type="PROSITE" id="PS52040">
    <property type="entry name" value="TOPO_IIA"/>
    <property type="match status" value="1"/>
</dbReference>
<dbReference type="InterPro" id="IPR035516">
    <property type="entry name" value="Gyrase/topoIV_suA_C"/>
</dbReference>
<comment type="subunit">
    <text evidence="9">Heterotetramer, composed of two GyrA and two GyrB chains. In the heterotetramer, GyrA contains the active site tyrosine that forms a transient covalent intermediate with DNA, while GyrB binds cofactors and catalyzes ATP hydrolysis.</text>
</comment>
<evidence type="ECO:0000256" key="3">
    <source>
        <dbReference type="ARBA" id="ARBA00022741"/>
    </source>
</evidence>
<dbReference type="Proteomes" id="UP000179106">
    <property type="component" value="Unassembled WGS sequence"/>
</dbReference>
<dbReference type="Gene3D" id="2.120.10.90">
    <property type="entry name" value="DNA gyrase/topoisomerase IV, subunit A, C-terminal"/>
    <property type="match status" value="1"/>
</dbReference>
<dbReference type="InterPro" id="IPR006691">
    <property type="entry name" value="GyrA/parC_rep"/>
</dbReference>
<keyword evidence="5 9" id="KW-0799">Topoisomerase</keyword>
<dbReference type="Gene3D" id="3.90.199.10">
    <property type="entry name" value="Topoisomerase II, domain 5"/>
    <property type="match status" value="1"/>
</dbReference>
<evidence type="ECO:0000259" key="12">
    <source>
        <dbReference type="PROSITE" id="PS52040"/>
    </source>
</evidence>
<dbReference type="Gene3D" id="3.30.1360.40">
    <property type="match status" value="1"/>
</dbReference>
<evidence type="ECO:0000256" key="11">
    <source>
        <dbReference type="SAM" id="Coils"/>
    </source>
</evidence>
<dbReference type="GO" id="GO:0006261">
    <property type="term" value="P:DNA-templated DNA replication"/>
    <property type="evidence" value="ECO:0007669"/>
    <property type="project" value="UniProtKB-UniRule"/>
</dbReference>
<accession>A0A1G2GTA5</accession>
<dbReference type="GO" id="GO:0005694">
    <property type="term" value="C:chromosome"/>
    <property type="evidence" value="ECO:0007669"/>
    <property type="project" value="InterPro"/>
</dbReference>
<evidence type="ECO:0000256" key="9">
    <source>
        <dbReference type="HAMAP-Rule" id="MF_01897"/>
    </source>
</evidence>
<proteinExistence type="inferred from homology"/>
<feature type="coiled-coil region" evidence="11">
    <location>
        <begin position="422"/>
        <end position="482"/>
    </location>
</feature>
<dbReference type="NCBIfam" id="NF004044">
    <property type="entry name" value="PRK05561.1"/>
    <property type="match status" value="1"/>
</dbReference>
<dbReference type="GO" id="GO:0005524">
    <property type="term" value="F:ATP binding"/>
    <property type="evidence" value="ECO:0007669"/>
    <property type="project" value="UniProtKB-UniRule"/>
</dbReference>
<dbReference type="EMBL" id="MHNW01000019">
    <property type="protein sequence ID" value="OGZ53424.1"/>
    <property type="molecule type" value="Genomic_DNA"/>
</dbReference>
<comment type="caution">
    <text evidence="13">The sequence shown here is derived from an EMBL/GenBank/DDBJ whole genome shotgun (WGS) entry which is preliminary data.</text>
</comment>
<feature type="active site" description="O-(5'-phospho-DNA)-tyrosine intermediate" evidence="9 10">
    <location>
        <position position="118"/>
    </location>
</feature>
<evidence type="ECO:0000313" key="13">
    <source>
        <dbReference type="EMBL" id="OGZ53424.1"/>
    </source>
</evidence>
<comment type="subcellular location">
    <subcellularLocation>
        <location evidence="9">Cytoplasm</location>
    </subcellularLocation>
</comment>
<dbReference type="HAMAP" id="MF_01897">
    <property type="entry name" value="GyrA"/>
    <property type="match status" value="1"/>
</dbReference>
<dbReference type="InterPro" id="IPR013760">
    <property type="entry name" value="Topo_IIA-like_dom_sf"/>
</dbReference>
<comment type="similarity">
    <text evidence="2 9">Belongs to the type II topoisomerase GyrA/ParC subunit family.</text>
</comment>
<reference evidence="13 14" key="1">
    <citation type="journal article" date="2016" name="Nat. Commun.">
        <title>Thousands of microbial genomes shed light on interconnected biogeochemical processes in an aquifer system.</title>
        <authorList>
            <person name="Anantharaman K."/>
            <person name="Brown C.T."/>
            <person name="Hug L.A."/>
            <person name="Sharon I."/>
            <person name="Castelle C.J."/>
            <person name="Probst A.J."/>
            <person name="Thomas B.C."/>
            <person name="Singh A."/>
            <person name="Wilkins M.J."/>
            <person name="Karaoz U."/>
            <person name="Brodie E.L."/>
            <person name="Williams K.H."/>
            <person name="Hubbard S.S."/>
            <person name="Banfield J.F."/>
        </authorList>
    </citation>
    <scope>NUCLEOTIDE SEQUENCE [LARGE SCALE GENOMIC DNA]</scope>
</reference>
<dbReference type="NCBIfam" id="NF004043">
    <property type="entry name" value="PRK05560.1"/>
    <property type="match status" value="1"/>
</dbReference>
<dbReference type="NCBIfam" id="TIGR01063">
    <property type="entry name" value="gyrA"/>
    <property type="match status" value="1"/>
</dbReference>
<organism evidence="13 14">
    <name type="scientific">Candidatus Ryanbacteria bacterium RIFCSPLOWO2_01_FULL_48_26</name>
    <dbReference type="NCBI Taxonomy" id="1802126"/>
    <lineage>
        <taxon>Bacteria</taxon>
        <taxon>Candidatus Ryaniibacteriota</taxon>
    </lineage>
</organism>
<comment type="miscellaneous">
    <text evidence="9">Few gyrases are as efficient as E.coli at forming negative supercoils. Not all organisms have 2 type II topoisomerases; in organisms with a single type II topoisomerase this enzyme also has to decatenate newly replicated chromosomes.</text>
</comment>
<dbReference type="AlphaFoldDB" id="A0A1G2GTA5"/>
<evidence type="ECO:0000256" key="7">
    <source>
        <dbReference type="ARBA" id="ARBA00023235"/>
    </source>
</evidence>
<dbReference type="InterPro" id="IPR013758">
    <property type="entry name" value="Topo_IIA_A/C_ab"/>
</dbReference>
<dbReference type="CDD" id="cd00187">
    <property type="entry name" value="TOP4c"/>
    <property type="match status" value="1"/>
</dbReference>
<evidence type="ECO:0000256" key="2">
    <source>
        <dbReference type="ARBA" id="ARBA00008263"/>
    </source>
</evidence>
<name>A0A1G2GTA5_9BACT</name>
<comment type="function">
    <text evidence="9">A type II topoisomerase that negatively supercoils closed circular double-stranded (ds) DNA in an ATP-dependent manner to modulate DNA topology and maintain chromosomes in an underwound state. Negative supercoiling favors strand separation, and DNA replication, transcription, recombination and repair, all of which involve strand separation. Also able to catalyze the interconversion of other topological isomers of dsDNA rings, including catenanes and knotted rings. Type II topoisomerases break and join 2 DNA strands simultaneously in an ATP-dependent manner.</text>
</comment>
<dbReference type="FunFam" id="2.120.10.90:FF:000005">
    <property type="entry name" value="DNA topoisomerase 4 subunit A"/>
    <property type="match status" value="1"/>
</dbReference>
<dbReference type="GO" id="GO:0006265">
    <property type="term" value="P:DNA topological change"/>
    <property type="evidence" value="ECO:0007669"/>
    <property type="project" value="UniProtKB-UniRule"/>
</dbReference>
<evidence type="ECO:0000313" key="14">
    <source>
        <dbReference type="Proteomes" id="UP000179106"/>
    </source>
</evidence>
<evidence type="ECO:0000256" key="8">
    <source>
        <dbReference type="ARBA" id="ARBA00063644"/>
    </source>
</evidence>
<dbReference type="InterPro" id="IPR005743">
    <property type="entry name" value="GyrA"/>
</dbReference>
<dbReference type="InterPro" id="IPR013757">
    <property type="entry name" value="Topo_IIA_A_a_sf"/>
</dbReference>
<dbReference type="FunFam" id="1.10.268.10:FF:000001">
    <property type="entry name" value="DNA gyrase subunit A"/>
    <property type="match status" value="1"/>
</dbReference>
<sequence>MDTIEPREITKELKESYLDYAMSVIVSRALPDVRDGLKPVHRRVLWTMWETGLTHLAKYRKSANVVGATMGNYHPHGDTAIYDTLVRMAQDFSLRYPLVQGQGNFGSVDGDGSAAMRYTESRLSRIAEELLFDIEKETVDWQPNYDATRKEPKVLPAKLPNLLLNGSVGIAVGMTTNIPPHNLGEVVDAILFLADNAQATNDDLSKFIKGPDFPTGGVIFDENAIKACYASGRGGITTRAKAEIVEKKNNRQFDIIVTEIPYQVNKSELIKQIAQLHQDKKVEGIRDIRDESDREGMRIVIELKNDAPPQKVLNQLYEHSDLQKDFHLNMIALVNGIEPQLLSARDILSEYLKYRKEVIRKRTQFDLRKAEERAHILKGLSIALDAIDRVIATIKKSTDKDDAHKNLVKKFKLSDIQATAILEMRLQTLAALEREKIEAELKEKLALIKELGLILKSPTRILKIIKDELAELKEKYGDARRTKVVPTPLKAFSNEDLIPNEDAMITYSAGGYIKRLPPDTFKSQRRGGKGLIGSDVAEEDFLSHFFNAETHDNLLFFTDKGRVFQTKVYEIPEASRTSKGKAIHNFLELPTDENISAIVSYHPKKQLDGFLIMVTKAGVIKKTSLADFSNIRRTGIIGIRLKKGDLLKWVRLSGGKDEVILTTRLGQSIRFKESQARSMGRAAAGVRGIRLKKDDEVAGFDVIKEATAKVLVVMANGFAKQTPLKDYRLQSRGGSGIKTAKITPKTGHIISAHIINDETEIFALSAKGQMIRTNLESVRTTGRSAQGVKIMNVNAGDRLAGTVII</sequence>
<keyword evidence="3 9" id="KW-0547">Nucleotide-binding</keyword>
<dbReference type="EC" id="5.6.2.2" evidence="9"/>
<evidence type="ECO:0000256" key="6">
    <source>
        <dbReference type="ARBA" id="ARBA00023125"/>
    </source>
</evidence>
<dbReference type="GO" id="GO:0009330">
    <property type="term" value="C:DNA topoisomerase type II (double strand cut, ATP-hydrolyzing) complex"/>
    <property type="evidence" value="ECO:0007669"/>
    <property type="project" value="TreeGrafter"/>
</dbReference>
<keyword evidence="6 9" id="KW-0238">DNA-binding</keyword>
<gene>
    <name evidence="9" type="primary">gyrA</name>
    <name evidence="13" type="ORF">A3B25_01870</name>
</gene>
<dbReference type="GO" id="GO:0003677">
    <property type="term" value="F:DNA binding"/>
    <property type="evidence" value="ECO:0007669"/>
    <property type="project" value="UniProtKB-UniRule"/>
</dbReference>
<dbReference type="GO" id="GO:0034335">
    <property type="term" value="F:DNA negative supercoiling activity"/>
    <property type="evidence" value="ECO:0007669"/>
    <property type="project" value="UniProtKB-ARBA"/>
</dbReference>
<evidence type="ECO:0000256" key="10">
    <source>
        <dbReference type="PROSITE-ProRule" id="PRU01384"/>
    </source>
</evidence>
<dbReference type="SUPFAM" id="SSF56719">
    <property type="entry name" value="Type II DNA topoisomerase"/>
    <property type="match status" value="1"/>
</dbReference>
<comment type="catalytic activity">
    <reaction evidence="1 9 10">
        <text>ATP-dependent breakage, passage and rejoining of double-stranded DNA.</text>
        <dbReference type="EC" id="5.6.2.2"/>
    </reaction>
</comment>